<proteinExistence type="predicted"/>
<gene>
    <name evidence="2" type="ORF">BC938DRAFT_477644</name>
</gene>
<feature type="coiled-coil region" evidence="1">
    <location>
        <begin position="118"/>
        <end position="180"/>
    </location>
</feature>
<dbReference type="EMBL" id="RBNJ01002869">
    <property type="protein sequence ID" value="RUS31524.1"/>
    <property type="molecule type" value="Genomic_DNA"/>
</dbReference>
<keyword evidence="3" id="KW-1185">Reference proteome</keyword>
<accession>A0A433QP23</accession>
<organism evidence="2 3">
    <name type="scientific">Jimgerdemannia flammicorona</name>
    <dbReference type="NCBI Taxonomy" id="994334"/>
    <lineage>
        <taxon>Eukaryota</taxon>
        <taxon>Fungi</taxon>
        <taxon>Fungi incertae sedis</taxon>
        <taxon>Mucoromycota</taxon>
        <taxon>Mucoromycotina</taxon>
        <taxon>Endogonomycetes</taxon>
        <taxon>Endogonales</taxon>
        <taxon>Endogonaceae</taxon>
        <taxon>Jimgerdemannia</taxon>
    </lineage>
</organism>
<evidence type="ECO:0000313" key="2">
    <source>
        <dbReference type="EMBL" id="RUS31524.1"/>
    </source>
</evidence>
<dbReference type="Gene3D" id="1.20.5.340">
    <property type="match status" value="1"/>
</dbReference>
<dbReference type="AlphaFoldDB" id="A0A433QP23"/>
<sequence length="197" mass="21710">MSEPLPDDIVGEDLGQFKVEYSGFDGYFVGNKMYVLQLSNGKMVRKANTVGENLPHEGYIDLYNVFDKRDKVFNEEGVWMDTKPLVVNEPLEVMSFMDNEVEQTSNGSEITSAIRAEFSTIQAEKDELREEVRSLNTTVSTIQAENDELREEVRSLNTTVSTLNTNLTDLNTNLTDLINKLLGGGGGPPSGGSSSAS</sequence>
<protein>
    <submittedName>
        <fullName evidence="2">Uncharacterized protein</fullName>
    </submittedName>
</protein>
<comment type="caution">
    <text evidence="2">The sequence shown here is derived from an EMBL/GenBank/DDBJ whole genome shotgun (WGS) entry which is preliminary data.</text>
</comment>
<name>A0A433QP23_9FUNG</name>
<evidence type="ECO:0000313" key="3">
    <source>
        <dbReference type="Proteomes" id="UP000274822"/>
    </source>
</evidence>
<keyword evidence="1" id="KW-0175">Coiled coil</keyword>
<reference evidence="2 3" key="1">
    <citation type="journal article" date="2018" name="New Phytol.">
        <title>Phylogenomics of Endogonaceae and evolution of mycorrhizas within Mucoromycota.</title>
        <authorList>
            <person name="Chang Y."/>
            <person name="Desiro A."/>
            <person name="Na H."/>
            <person name="Sandor L."/>
            <person name="Lipzen A."/>
            <person name="Clum A."/>
            <person name="Barry K."/>
            <person name="Grigoriev I.V."/>
            <person name="Martin F.M."/>
            <person name="Stajich J.E."/>
            <person name="Smith M.E."/>
            <person name="Bonito G."/>
            <person name="Spatafora J.W."/>
        </authorList>
    </citation>
    <scope>NUCLEOTIDE SEQUENCE [LARGE SCALE GENOMIC DNA]</scope>
    <source>
        <strain evidence="2 3">AD002</strain>
    </source>
</reference>
<dbReference type="Proteomes" id="UP000274822">
    <property type="component" value="Unassembled WGS sequence"/>
</dbReference>
<evidence type="ECO:0000256" key="1">
    <source>
        <dbReference type="SAM" id="Coils"/>
    </source>
</evidence>